<dbReference type="InterPro" id="IPR036291">
    <property type="entry name" value="NAD(P)-bd_dom_sf"/>
</dbReference>
<dbReference type="GO" id="GO:0005737">
    <property type="term" value="C:cytoplasm"/>
    <property type="evidence" value="ECO:0007669"/>
    <property type="project" value="TreeGrafter"/>
</dbReference>
<dbReference type="EMBL" id="LYRP01000043">
    <property type="protein sequence ID" value="OAT75874.1"/>
    <property type="molecule type" value="Genomic_DNA"/>
</dbReference>
<dbReference type="PANTHER" id="PTHR48079">
    <property type="entry name" value="PROTEIN YEEZ"/>
    <property type="match status" value="1"/>
</dbReference>
<feature type="domain" description="NAD-dependent epimerase/dehydratase" evidence="1">
    <location>
        <begin position="3"/>
        <end position="217"/>
    </location>
</feature>
<dbReference type="Pfam" id="PF01370">
    <property type="entry name" value="Epimerase"/>
    <property type="match status" value="1"/>
</dbReference>
<dbReference type="CDD" id="cd05262">
    <property type="entry name" value="SDR_a7"/>
    <property type="match status" value="1"/>
</dbReference>
<reference evidence="3" key="1">
    <citation type="submission" date="2016-05" db="EMBL/GenBank/DDBJ databases">
        <authorList>
            <person name="Behera P."/>
            <person name="Vaishampayan P."/>
            <person name="Singh N."/>
            <person name="Raina V."/>
            <person name="Suar M."/>
            <person name="Pattnaik A."/>
            <person name="Rastogi G."/>
        </authorList>
    </citation>
    <scope>NUCLEOTIDE SEQUENCE [LARGE SCALE GENOMIC DNA]</scope>
    <source>
        <strain evidence="3">MP23</strain>
    </source>
</reference>
<dbReference type="STRING" id="1691903.A9B99_13770"/>
<comment type="caution">
    <text evidence="2">The sequence shown here is derived from an EMBL/GenBank/DDBJ whole genome shotgun (WGS) entry which is preliminary data.</text>
</comment>
<dbReference type="SUPFAM" id="SSF51735">
    <property type="entry name" value="NAD(P)-binding Rossmann-fold domains"/>
    <property type="match status" value="1"/>
</dbReference>
<dbReference type="Gene3D" id="3.40.50.720">
    <property type="entry name" value="NAD(P)-binding Rossmann-like Domain"/>
    <property type="match status" value="1"/>
</dbReference>
<dbReference type="GO" id="GO:0004029">
    <property type="term" value="F:aldehyde dehydrogenase (NAD+) activity"/>
    <property type="evidence" value="ECO:0007669"/>
    <property type="project" value="TreeGrafter"/>
</dbReference>
<dbReference type="PANTHER" id="PTHR48079:SF6">
    <property type="entry name" value="NAD(P)-BINDING DOMAIN-CONTAINING PROTEIN-RELATED"/>
    <property type="match status" value="1"/>
</dbReference>
<proteinExistence type="predicted"/>
<sequence>MRVFLTGATGFIGSRIVTELLAAGHQVTGLARSDNGEQALRARGADVVRGNLEDPASLLPGVAQADAVIHTAFDHDFTHFAANCEKDRRVIEALGSALRGTRRPLVITSGVGLGDAGNGQPATEAVQNFNHPNPRIISEQTGNQLLEQGIDVRVMRLPQVHDTHKQGLLTPWIQLALEKGTVAYTGDGSNRFSACHVTDVARLYRLVLEQGEAGKRYHAVAEEGVAMHALAAAIAARLALPLTSLAPEQAEAHFGWFAMFVGMNLTASATWTQQQLGWLPAGPGLLTDLQHLNLPALNGEAR</sequence>
<keyword evidence="3" id="KW-1185">Reference proteome</keyword>
<dbReference type="AlphaFoldDB" id="A0A1B7L0K8"/>
<protein>
    <submittedName>
        <fullName evidence="2">NAD-dependent dehydratase</fullName>
    </submittedName>
</protein>
<gene>
    <name evidence="2" type="ORF">A9B99_13770</name>
</gene>
<dbReference type="OrthoDB" id="9787292at2"/>
<dbReference type="InterPro" id="IPR001509">
    <property type="entry name" value="Epimerase_deHydtase"/>
</dbReference>
<name>A0A1B7L0K8_9ENTR</name>
<organism evidence="2 3">
    <name type="scientific">Mangrovibacter phragmitis</name>
    <dbReference type="NCBI Taxonomy" id="1691903"/>
    <lineage>
        <taxon>Bacteria</taxon>
        <taxon>Pseudomonadati</taxon>
        <taxon>Pseudomonadota</taxon>
        <taxon>Gammaproteobacteria</taxon>
        <taxon>Enterobacterales</taxon>
        <taxon>Enterobacteriaceae</taxon>
        <taxon>Mangrovibacter</taxon>
    </lineage>
</organism>
<evidence type="ECO:0000313" key="3">
    <source>
        <dbReference type="Proteomes" id="UP000078225"/>
    </source>
</evidence>
<dbReference type="InterPro" id="IPR051783">
    <property type="entry name" value="NAD(P)-dependent_oxidoreduct"/>
</dbReference>
<dbReference type="Proteomes" id="UP000078225">
    <property type="component" value="Unassembled WGS sequence"/>
</dbReference>
<evidence type="ECO:0000259" key="1">
    <source>
        <dbReference type="Pfam" id="PF01370"/>
    </source>
</evidence>
<evidence type="ECO:0000313" key="2">
    <source>
        <dbReference type="EMBL" id="OAT75874.1"/>
    </source>
</evidence>
<dbReference type="RefSeq" id="WP_064600216.1">
    <property type="nucleotide sequence ID" value="NZ_LYRP01000043.1"/>
</dbReference>
<accession>A0A1B7L0K8</accession>